<evidence type="ECO:0000313" key="2">
    <source>
        <dbReference type="Proteomes" id="UP001454036"/>
    </source>
</evidence>
<comment type="caution">
    <text evidence="1">The sequence shown here is derived from an EMBL/GenBank/DDBJ whole genome shotgun (WGS) entry which is preliminary data.</text>
</comment>
<protein>
    <submittedName>
        <fullName evidence="1">Uncharacterized protein</fullName>
    </submittedName>
</protein>
<reference evidence="1 2" key="1">
    <citation type="submission" date="2024-01" db="EMBL/GenBank/DDBJ databases">
        <title>The complete chloroplast genome sequence of Lithospermum erythrorhizon: insights into the phylogenetic relationship among Boraginaceae species and the maternal lineages of purple gromwells.</title>
        <authorList>
            <person name="Okada T."/>
            <person name="Watanabe K."/>
        </authorList>
    </citation>
    <scope>NUCLEOTIDE SEQUENCE [LARGE SCALE GENOMIC DNA]</scope>
</reference>
<dbReference type="Proteomes" id="UP001454036">
    <property type="component" value="Unassembled WGS sequence"/>
</dbReference>
<gene>
    <name evidence="1" type="ORF">LIER_19165</name>
</gene>
<evidence type="ECO:0000313" key="1">
    <source>
        <dbReference type="EMBL" id="GAA0163255.1"/>
    </source>
</evidence>
<dbReference type="EMBL" id="BAABME010004698">
    <property type="protein sequence ID" value="GAA0163255.1"/>
    <property type="molecule type" value="Genomic_DNA"/>
</dbReference>
<accession>A0AAV3QGQ4</accession>
<dbReference type="AlphaFoldDB" id="A0AAV3QGQ4"/>
<proteinExistence type="predicted"/>
<sequence length="69" mass="7911">MDPKYLIDIPEGQQLLQKLQGSLSVGEEAISTAAEAVKTAMHNLLIKKQYSTERREHRKCCRNDKKIKK</sequence>
<organism evidence="1 2">
    <name type="scientific">Lithospermum erythrorhizon</name>
    <name type="common">Purple gromwell</name>
    <name type="synonym">Lithospermum officinale var. erythrorhizon</name>
    <dbReference type="NCBI Taxonomy" id="34254"/>
    <lineage>
        <taxon>Eukaryota</taxon>
        <taxon>Viridiplantae</taxon>
        <taxon>Streptophyta</taxon>
        <taxon>Embryophyta</taxon>
        <taxon>Tracheophyta</taxon>
        <taxon>Spermatophyta</taxon>
        <taxon>Magnoliopsida</taxon>
        <taxon>eudicotyledons</taxon>
        <taxon>Gunneridae</taxon>
        <taxon>Pentapetalae</taxon>
        <taxon>asterids</taxon>
        <taxon>lamiids</taxon>
        <taxon>Boraginales</taxon>
        <taxon>Boraginaceae</taxon>
        <taxon>Boraginoideae</taxon>
        <taxon>Lithospermeae</taxon>
        <taxon>Lithospermum</taxon>
    </lineage>
</organism>
<name>A0AAV3QGQ4_LITER</name>
<keyword evidence="2" id="KW-1185">Reference proteome</keyword>